<protein>
    <submittedName>
        <fullName evidence="1">Uncharacterized protein</fullName>
    </submittedName>
</protein>
<dbReference type="RefSeq" id="WP_317329447.1">
    <property type="nucleotide sequence ID" value="NZ_JAWJZA010000005.1"/>
</dbReference>
<dbReference type="Proteomes" id="UP001272515">
    <property type="component" value="Unassembled WGS sequence"/>
</dbReference>
<proteinExistence type="predicted"/>
<accession>A0ABU3Z7G2</accession>
<dbReference type="EMBL" id="JAWJZB010000002">
    <property type="protein sequence ID" value="MDV5087606.1"/>
    <property type="molecule type" value="Genomic_DNA"/>
</dbReference>
<gene>
    <name evidence="1" type="ORF">RVY80_01895</name>
</gene>
<comment type="caution">
    <text evidence="1">The sequence shown here is derived from an EMBL/GenBank/DDBJ whole genome shotgun (WGS) entry which is preliminary data.</text>
</comment>
<evidence type="ECO:0000313" key="1">
    <source>
        <dbReference type="EMBL" id="MDV5087606.1"/>
    </source>
</evidence>
<name>A0ABU3Z7G2_9FIRM</name>
<evidence type="ECO:0000313" key="2">
    <source>
        <dbReference type="Proteomes" id="UP001272515"/>
    </source>
</evidence>
<sequence>MPQNDKQPLVEVKIDPPRGIEYPVTDGVYARQEVTANIEQAVRLLEEGNPDKIITLGGNCLVSQAKFLKDVGVDFKIQRESFLSHDEIKQFMSRFDHIFVHLDITK</sequence>
<reference evidence="1 2" key="1">
    <citation type="submission" date="2023-10" db="EMBL/GenBank/DDBJ databases">
        <title>Veillonella sp. nov., isolated from a pig farm feces dump.</title>
        <authorList>
            <person name="Chang Y.-H."/>
        </authorList>
    </citation>
    <scope>NUCLEOTIDE SEQUENCE [LARGE SCALE GENOMIC DNA]</scope>
    <source>
        <strain evidence="1 2">YH-vei2233</strain>
    </source>
</reference>
<keyword evidence="2" id="KW-1185">Reference proteome</keyword>
<organism evidence="1 2">
    <name type="scientific">Veillonella absiana</name>
    <dbReference type="NCBI Taxonomy" id="3079305"/>
    <lineage>
        <taxon>Bacteria</taxon>
        <taxon>Bacillati</taxon>
        <taxon>Bacillota</taxon>
        <taxon>Negativicutes</taxon>
        <taxon>Veillonellales</taxon>
        <taxon>Veillonellaceae</taxon>
        <taxon>Veillonella</taxon>
    </lineage>
</organism>